<dbReference type="InterPro" id="IPR018044">
    <property type="entry name" value="Peptidase_S11"/>
</dbReference>
<dbReference type="RefSeq" id="WP_013781071.1">
    <property type="nucleotide sequence ID" value="NC_015520.1"/>
</dbReference>
<keyword evidence="7 16" id="KW-0732">Signal</keyword>
<evidence type="ECO:0000256" key="13">
    <source>
        <dbReference type="PIRSR" id="PIRSR618044-1"/>
    </source>
</evidence>
<dbReference type="STRING" id="697281.Mahau_1450"/>
<gene>
    <name evidence="18" type="ordered locus">Mahau_1450</name>
</gene>
<evidence type="ECO:0000256" key="9">
    <source>
        <dbReference type="ARBA" id="ARBA00022960"/>
    </source>
</evidence>
<feature type="active site" description="Acyl-ester intermediate" evidence="13">
    <location>
        <position position="77"/>
    </location>
</feature>
<dbReference type="KEGG" id="mas:Mahau_1450"/>
<dbReference type="eggNOG" id="COG1686">
    <property type="taxonomic scope" value="Bacteria"/>
</dbReference>
<dbReference type="GO" id="GO:0008360">
    <property type="term" value="P:regulation of cell shape"/>
    <property type="evidence" value="ECO:0007669"/>
    <property type="project" value="UniProtKB-KW"/>
</dbReference>
<feature type="active site" evidence="13">
    <location>
        <position position="137"/>
    </location>
</feature>
<dbReference type="EC" id="3.4.16.4" evidence="4"/>
<dbReference type="Pfam" id="PF07943">
    <property type="entry name" value="PBP5_C"/>
    <property type="match status" value="1"/>
</dbReference>
<evidence type="ECO:0000256" key="6">
    <source>
        <dbReference type="ARBA" id="ARBA00022670"/>
    </source>
</evidence>
<evidence type="ECO:0000256" key="8">
    <source>
        <dbReference type="ARBA" id="ARBA00022801"/>
    </source>
</evidence>
<evidence type="ECO:0000256" key="3">
    <source>
        <dbReference type="ARBA" id="ARBA00007164"/>
    </source>
</evidence>
<dbReference type="InterPro" id="IPR012907">
    <property type="entry name" value="Peptidase_S11_C"/>
</dbReference>
<feature type="signal peptide" evidence="16">
    <location>
        <begin position="1"/>
        <end position="30"/>
    </location>
</feature>
<evidence type="ECO:0000256" key="15">
    <source>
        <dbReference type="RuleBase" id="RU004016"/>
    </source>
</evidence>
<evidence type="ECO:0000313" key="18">
    <source>
        <dbReference type="EMBL" id="AEE96642.1"/>
    </source>
</evidence>
<keyword evidence="5 18" id="KW-0121">Carboxypeptidase</keyword>
<sequence>MNSKLYKGIFIVSLCLALLNGAFIGNIAAAHEPNEQDEQPASEDPLKLQSKSAVLMDAATGQLLYEKNAHEKLPIASITKIMTMDLIMEALDSGRIKPTDVVRVSKDAASLGGSQIWLEEGEEMTVDEMMKAIAVNSANDAAAAMAEYIAGTQENFVKMMNEKAKSLGMNDTNFANVHGLDDDNHYSSAYDVALMSRELAKHDGIFKYTSIWMDTLRDGETNLANTNKLIRTYGADGLKTGSTDKAKYCISATAKKDDMRLIAVILGGPTSQVRFDEAAKLLDYGFNTFTINRIVKKGEIIRNIRVTRGKSDQVNGIAADDLSVLTKKTDTASIEKRIELPETIEAPVVESQKIGKLTALKGEQEVGSVDIIADKPVERASVTDILKDLLAQWF</sequence>
<dbReference type="PRINTS" id="PR00725">
    <property type="entry name" value="DADACBPTASE1"/>
</dbReference>
<evidence type="ECO:0000256" key="14">
    <source>
        <dbReference type="PIRSR" id="PIRSR618044-2"/>
    </source>
</evidence>
<reference evidence="18 19" key="2">
    <citation type="journal article" date="2011" name="Stand. Genomic Sci.">
        <title>Complete genome sequence of Mahella australiensis type strain (50-1 BON).</title>
        <authorList>
            <person name="Sikorski J."/>
            <person name="Teshima H."/>
            <person name="Nolan M."/>
            <person name="Lucas S."/>
            <person name="Hammon N."/>
            <person name="Deshpande S."/>
            <person name="Cheng J.F."/>
            <person name="Pitluck S."/>
            <person name="Liolios K."/>
            <person name="Pagani I."/>
            <person name="Ivanova N."/>
            <person name="Huntemann M."/>
            <person name="Mavromatis K."/>
            <person name="Ovchinikova G."/>
            <person name="Pati A."/>
            <person name="Tapia R."/>
            <person name="Han C."/>
            <person name="Goodwin L."/>
            <person name="Chen A."/>
            <person name="Palaniappan K."/>
            <person name="Land M."/>
            <person name="Hauser L."/>
            <person name="Ngatchou-Djao O.D."/>
            <person name="Rohde M."/>
            <person name="Pukall R."/>
            <person name="Spring S."/>
            <person name="Abt B."/>
            <person name="Goker M."/>
            <person name="Detter J.C."/>
            <person name="Woyke T."/>
            <person name="Bristow J."/>
            <person name="Markowitz V."/>
            <person name="Hugenholtz P."/>
            <person name="Eisen J.A."/>
            <person name="Kyrpides N.C."/>
            <person name="Klenk H.P."/>
            <person name="Lapidus A."/>
        </authorList>
    </citation>
    <scope>NUCLEOTIDE SEQUENCE [LARGE SCALE GENOMIC DNA]</scope>
    <source>
        <strain evidence="19">DSM 15567 / CIP 107919 / 50-1 BON</strain>
    </source>
</reference>
<evidence type="ECO:0000256" key="12">
    <source>
        <dbReference type="ARBA" id="ARBA00034000"/>
    </source>
</evidence>
<evidence type="ECO:0000313" key="19">
    <source>
        <dbReference type="Proteomes" id="UP000008457"/>
    </source>
</evidence>
<dbReference type="SUPFAM" id="SSF56601">
    <property type="entry name" value="beta-lactamase/transpeptidase-like"/>
    <property type="match status" value="1"/>
</dbReference>
<dbReference type="Proteomes" id="UP000008457">
    <property type="component" value="Chromosome"/>
</dbReference>
<keyword evidence="11" id="KW-0961">Cell wall biogenesis/degradation</keyword>
<dbReference type="MEROPS" id="S11.005"/>
<evidence type="ECO:0000256" key="2">
    <source>
        <dbReference type="ARBA" id="ARBA00004752"/>
    </source>
</evidence>
<dbReference type="EMBL" id="CP002360">
    <property type="protein sequence ID" value="AEE96642.1"/>
    <property type="molecule type" value="Genomic_DNA"/>
</dbReference>
<dbReference type="InterPro" id="IPR001967">
    <property type="entry name" value="Peptidase_S11_N"/>
</dbReference>
<evidence type="ECO:0000256" key="4">
    <source>
        <dbReference type="ARBA" id="ARBA00012448"/>
    </source>
</evidence>
<dbReference type="SUPFAM" id="SSF69189">
    <property type="entry name" value="Penicillin-binding protein associated domain"/>
    <property type="match status" value="1"/>
</dbReference>
<keyword evidence="6" id="KW-0645">Protease</keyword>
<dbReference type="PANTHER" id="PTHR21581">
    <property type="entry name" value="D-ALANYL-D-ALANINE CARBOXYPEPTIDASE"/>
    <property type="match status" value="1"/>
</dbReference>
<comment type="function">
    <text evidence="1">Removes C-terminal D-alanyl residues from sugar-peptide cell wall precursors.</text>
</comment>
<keyword evidence="9" id="KW-0133">Cell shape</keyword>
<dbReference type="Gene3D" id="3.40.710.10">
    <property type="entry name" value="DD-peptidase/beta-lactamase superfamily"/>
    <property type="match status" value="1"/>
</dbReference>
<dbReference type="PANTHER" id="PTHR21581:SF6">
    <property type="entry name" value="TRAFFICKING PROTEIN PARTICLE COMPLEX SUBUNIT 12"/>
    <property type="match status" value="1"/>
</dbReference>
<evidence type="ECO:0000256" key="16">
    <source>
        <dbReference type="SAM" id="SignalP"/>
    </source>
</evidence>
<reference evidence="19" key="1">
    <citation type="submission" date="2010-11" db="EMBL/GenBank/DDBJ databases">
        <title>The complete genome of Mahella australiensis DSM 15567.</title>
        <authorList>
            <consortium name="US DOE Joint Genome Institute (JGI-PGF)"/>
            <person name="Lucas S."/>
            <person name="Copeland A."/>
            <person name="Lapidus A."/>
            <person name="Bruce D."/>
            <person name="Goodwin L."/>
            <person name="Pitluck S."/>
            <person name="Kyrpides N."/>
            <person name="Mavromatis K."/>
            <person name="Pagani I."/>
            <person name="Ivanova N."/>
            <person name="Teshima H."/>
            <person name="Brettin T."/>
            <person name="Detter J.C."/>
            <person name="Han C."/>
            <person name="Tapia R."/>
            <person name="Land M."/>
            <person name="Hauser L."/>
            <person name="Markowitz V."/>
            <person name="Cheng J.-F."/>
            <person name="Hugenholtz P."/>
            <person name="Woyke T."/>
            <person name="Wu D."/>
            <person name="Spring S."/>
            <person name="Pukall R."/>
            <person name="Steenblock K."/>
            <person name="Schneider S."/>
            <person name="Klenk H.-P."/>
            <person name="Eisen J.A."/>
        </authorList>
    </citation>
    <scope>NUCLEOTIDE SEQUENCE [LARGE SCALE GENOMIC DNA]</scope>
    <source>
        <strain evidence="19">DSM 15567 / CIP 107919 / 50-1 BON</strain>
    </source>
</reference>
<dbReference type="InterPro" id="IPR012338">
    <property type="entry name" value="Beta-lactam/transpept-like"/>
</dbReference>
<comment type="pathway">
    <text evidence="2">Cell wall biogenesis; peptidoglycan biosynthesis.</text>
</comment>
<feature type="domain" description="Peptidase S11 D-Ala-D-Ala carboxypeptidase A C-terminal" evidence="17">
    <location>
        <begin position="289"/>
        <end position="379"/>
    </location>
</feature>
<dbReference type="Gene3D" id="2.60.410.10">
    <property type="entry name" value="D-Ala-D-Ala carboxypeptidase, C-terminal domain"/>
    <property type="match status" value="1"/>
</dbReference>
<dbReference type="UniPathway" id="UPA00219"/>
<dbReference type="GO" id="GO:0009252">
    <property type="term" value="P:peptidoglycan biosynthetic process"/>
    <property type="evidence" value="ECO:0007669"/>
    <property type="project" value="UniProtKB-UniPathway"/>
</dbReference>
<dbReference type="GO" id="GO:0006508">
    <property type="term" value="P:proteolysis"/>
    <property type="evidence" value="ECO:0007669"/>
    <property type="project" value="UniProtKB-KW"/>
</dbReference>
<feature type="binding site" evidence="14">
    <location>
        <position position="239"/>
    </location>
    <ligand>
        <name>substrate</name>
    </ligand>
</feature>
<evidence type="ECO:0000256" key="5">
    <source>
        <dbReference type="ARBA" id="ARBA00022645"/>
    </source>
</evidence>
<evidence type="ECO:0000256" key="10">
    <source>
        <dbReference type="ARBA" id="ARBA00022984"/>
    </source>
</evidence>
<protein>
    <recommendedName>
        <fullName evidence="4">serine-type D-Ala-D-Ala carboxypeptidase</fullName>
        <ecNumber evidence="4">3.4.16.4</ecNumber>
    </recommendedName>
</protein>
<comment type="catalytic activity">
    <reaction evidence="12">
        <text>Preferential cleavage: (Ac)2-L-Lys-D-Ala-|-D-Ala. Also transpeptidation of peptidyl-alanyl moieties that are N-acyl substituents of D-alanine.</text>
        <dbReference type="EC" id="3.4.16.4"/>
    </reaction>
</comment>
<dbReference type="GO" id="GO:0009002">
    <property type="term" value="F:serine-type D-Ala-D-Ala carboxypeptidase activity"/>
    <property type="evidence" value="ECO:0007669"/>
    <property type="project" value="UniProtKB-EC"/>
</dbReference>
<accession>F3ZXX2</accession>
<evidence type="ECO:0000256" key="11">
    <source>
        <dbReference type="ARBA" id="ARBA00023316"/>
    </source>
</evidence>
<name>F3ZXX2_MAHA5</name>
<keyword evidence="10" id="KW-0573">Peptidoglycan synthesis</keyword>
<evidence type="ECO:0000259" key="17">
    <source>
        <dbReference type="SMART" id="SM00936"/>
    </source>
</evidence>
<dbReference type="SMART" id="SM00936">
    <property type="entry name" value="PBP5_C"/>
    <property type="match status" value="1"/>
</dbReference>
<evidence type="ECO:0000256" key="7">
    <source>
        <dbReference type="ARBA" id="ARBA00022729"/>
    </source>
</evidence>
<feature type="chain" id="PRO_5039727006" description="serine-type D-Ala-D-Ala carboxypeptidase" evidence="16">
    <location>
        <begin position="31"/>
        <end position="394"/>
    </location>
</feature>
<dbReference type="OrthoDB" id="9791132at2"/>
<dbReference type="Pfam" id="PF00768">
    <property type="entry name" value="Peptidase_S11"/>
    <property type="match status" value="1"/>
</dbReference>
<proteinExistence type="inferred from homology"/>
<dbReference type="InterPro" id="IPR015956">
    <property type="entry name" value="Peniciliin-bd_prot_C_sf"/>
</dbReference>
<keyword evidence="8 18" id="KW-0378">Hydrolase</keyword>
<organism evidence="18 19">
    <name type="scientific">Mahella australiensis (strain DSM 15567 / CIP 107919 / 50-1 BON)</name>
    <dbReference type="NCBI Taxonomy" id="697281"/>
    <lineage>
        <taxon>Bacteria</taxon>
        <taxon>Bacillati</taxon>
        <taxon>Bacillota</taxon>
        <taxon>Clostridia</taxon>
        <taxon>Thermoanaerobacterales</taxon>
        <taxon>Thermoanaerobacterales Family IV. Incertae Sedis</taxon>
        <taxon>Mahella</taxon>
    </lineage>
</organism>
<feature type="active site" description="Proton acceptor" evidence="13">
    <location>
        <position position="80"/>
    </location>
</feature>
<dbReference type="AlphaFoldDB" id="F3ZXX2"/>
<dbReference type="InterPro" id="IPR037167">
    <property type="entry name" value="Peptidase_S11_C_sf"/>
</dbReference>
<dbReference type="HOGENOM" id="CLU_027070_8_0_9"/>
<evidence type="ECO:0000256" key="1">
    <source>
        <dbReference type="ARBA" id="ARBA00003217"/>
    </source>
</evidence>
<comment type="similarity">
    <text evidence="3 15">Belongs to the peptidase S11 family.</text>
</comment>
<keyword evidence="19" id="KW-1185">Reference proteome</keyword>
<dbReference type="GO" id="GO:0071555">
    <property type="term" value="P:cell wall organization"/>
    <property type="evidence" value="ECO:0007669"/>
    <property type="project" value="UniProtKB-KW"/>
</dbReference>